<organism evidence="1 2">
    <name type="scientific">Pedobacter nutrimenti</name>
    <dbReference type="NCBI Taxonomy" id="1241337"/>
    <lineage>
        <taxon>Bacteria</taxon>
        <taxon>Pseudomonadati</taxon>
        <taxon>Bacteroidota</taxon>
        <taxon>Sphingobacteriia</taxon>
        <taxon>Sphingobacteriales</taxon>
        <taxon>Sphingobacteriaceae</taxon>
        <taxon>Pedobacter</taxon>
    </lineage>
</organism>
<protein>
    <recommendedName>
        <fullName evidence="3">Coenzyme PQQ synthesis protein D (PqqD)</fullName>
    </recommendedName>
</protein>
<reference evidence="1 2" key="1">
    <citation type="submission" date="2018-06" db="EMBL/GenBank/DDBJ databases">
        <title>Genomic Encyclopedia of Archaeal and Bacterial Type Strains, Phase II (KMG-II): from individual species to whole genera.</title>
        <authorList>
            <person name="Goeker M."/>
        </authorList>
    </citation>
    <scope>NUCLEOTIDE SEQUENCE [LARGE SCALE GENOMIC DNA]</scope>
    <source>
        <strain evidence="1 2">DSM 27372</strain>
    </source>
</reference>
<proteinExistence type="predicted"/>
<dbReference type="EMBL" id="QKLU01000011">
    <property type="protein sequence ID" value="PYF68832.1"/>
    <property type="molecule type" value="Genomic_DNA"/>
</dbReference>
<evidence type="ECO:0000313" key="1">
    <source>
        <dbReference type="EMBL" id="PYF68832.1"/>
    </source>
</evidence>
<name>A0A318U7J4_9SPHI</name>
<dbReference type="AlphaFoldDB" id="A0A318U7J4"/>
<evidence type="ECO:0000313" key="2">
    <source>
        <dbReference type="Proteomes" id="UP000248198"/>
    </source>
</evidence>
<dbReference type="Proteomes" id="UP000248198">
    <property type="component" value="Unassembled WGS sequence"/>
</dbReference>
<keyword evidence="2" id="KW-1185">Reference proteome</keyword>
<gene>
    <name evidence="1" type="ORF">B0O44_11110</name>
</gene>
<evidence type="ECO:0008006" key="3">
    <source>
        <dbReference type="Google" id="ProtNLM"/>
    </source>
</evidence>
<sequence length="127" mass="15033">MPVFESLEASTTKNKFFVRLKPWDWLTEKEIYVASKLNDRPTMITMEYWPQQIYLFANGQVTVSEFIHSMAKRFLDWNNPVPENFDKILLEEFEALVNEVKIVEFTDLKSDLPLEIELPMSKQLIKS</sequence>
<accession>A0A318U7J4</accession>
<comment type="caution">
    <text evidence="1">The sequence shown here is derived from an EMBL/GenBank/DDBJ whole genome shotgun (WGS) entry which is preliminary data.</text>
</comment>